<feature type="transmembrane region" description="Helical" evidence="10">
    <location>
        <begin position="303"/>
        <end position="330"/>
    </location>
</feature>
<organism evidence="11 12">
    <name type="scientific">Oceanirhabdus seepicola</name>
    <dbReference type="NCBI Taxonomy" id="2828781"/>
    <lineage>
        <taxon>Bacteria</taxon>
        <taxon>Bacillati</taxon>
        <taxon>Bacillota</taxon>
        <taxon>Clostridia</taxon>
        <taxon>Eubacteriales</taxon>
        <taxon>Clostridiaceae</taxon>
        <taxon>Oceanirhabdus</taxon>
    </lineage>
</organism>
<evidence type="ECO:0000256" key="6">
    <source>
        <dbReference type="ARBA" id="ARBA00022958"/>
    </source>
</evidence>
<dbReference type="PANTHER" id="PTHR32024">
    <property type="entry name" value="TRK SYSTEM POTASSIUM UPTAKE PROTEIN TRKG-RELATED"/>
    <property type="match status" value="1"/>
</dbReference>
<keyword evidence="7 10" id="KW-1133">Transmembrane helix</keyword>
<dbReference type="InterPro" id="IPR003445">
    <property type="entry name" value="Cat_transpt"/>
</dbReference>
<evidence type="ECO:0000256" key="3">
    <source>
        <dbReference type="ARBA" id="ARBA00022475"/>
    </source>
</evidence>
<feature type="transmembrane region" description="Helical" evidence="10">
    <location>
        <begin position="412"/>
        <end position="432"/>
    </location>
</feature>
<comment type="subcellular location">
    <subcellularLocation>
        <location evidence="1">Cell membrane</location>
        <topology evidence="1">Multi-pass membrane protein</topology>
    </subcellularLocation>
</comment>
<feature type="transmembrane region" description="Helical" evidence="10">
    <location>
        <begin position="134"/>
        <end position="155"/>
    </location>
</feature>
<proteinExistence type="predicted"/>
<reference evidence="11" key="2">
    <citation type="submission" date="2021-04" db="EMBL/GenBank/DDBJ databases">
        <authorList>
            <person name="Dong X."/>
        </authorList>
    </citation>
    <scope>NUCLEOTIDE SEQUENCE</scope>
    <source>
        <strain evidence="11">ZWT</strain>
    </source>
</reference>
<dbReference type="PANTHER" id="PTHR32024:SF1">
    <property type="entry name" value="KTR SYSTEM POTASSIUM UPTAKE PROTEIN B"/>
    <property type="match status" value="1"/>
</dbReference>
<keyword evidence="12" id="KW-1185">Reference proteome</keyword>
<sequence length="451" mass="48720">MRTTFNSKQIKNKLTPVQILAGGFFVLILLGAILLTLPIATVDRVSTNFIDAFFTSTSAVCVTGLVVVDTGTYWSMFGKTVIITLIEIGGLGFMSVATLFFLLLGKRITLKERMVMQEAMNYFSLQGLVKMARYILIFTFSVQLAGAAILSIQFIPEYGPLKGIGYSLFHSISAFCNAGFDLMGNFTSITKYSGNPLVMITITVLVIVSGLGFFVWTDIYNYKKNRRLTLHSKIVLTMTAILVVGGAILMFIFEYNNPDTIKNVPAGEKILSSVFASVTPRTAGMNSISTDAMTNAGKFLTMILMFIGGSPGSTAGGIKTVTAGVLILTLKSFVKGKEDVEAFGRRINRETVFKAVVIMLISLLLVIVSTLLLSVTESNADFEMIFFEAISAFGTVGLSMGLTPKLSLGGKLIVAIAMYCGRVGPLTVALALGNKKRKGAIRYPEDKILVG</sequence>
<dbReference type="Pfam" id="PF02386">
    <property type="entry name" value="TrkH"/>
    <property type="match status" value="1"/>
</dbReference>
<protein>
    <submittedName>
        <fullName evidence="11">TrkH family potassium uptake protein</fullName>
    </submittedName>
</protein>
<evidence type="ECO:0000313" key="11">
    <source>
        <dbReference type="EMBL" id="MCM1992462.1"/>
    </source>
</evidence>
<evidence type="ECO:0000256" key="9">
    <source>
        <dbReference type="ARBA" id="ARBA00023136"/>
    </source>
</evidence>
<evidence type="ECO:0000256" key="7">
    <source>
        <dbReference type="ARBA" id="ARBA00022989"/>
    </source>
</evidence>
<evidence type="ECO:0000313" key="12">
    <source>
        <dbReference type="Proteomes" id="UP001056429"/>
    </source>
</evidence>
<evidence type="ECO:0000256" key="8">
    <source>
        <dbReference type="ARBA" id="ARBA00023065"/>
    </source>
</evidence>
<keyword evidence="9 10" id="KW-0472">Membrane</keyword>
<feature type="transmembrane region" description="Helical" evidence="10">
    <location>
        <begin position="234"/>
        <end position="253"/>
    </location>
</feature>
<keyword evidence="8" id="KW-0406">Ion transport</keyword>
<evidence type="ECO:0000256" key="1">
    <source>
        <dbReference type="ARBA" id="ARBA00004651"/>
    </source>
</evidence>
<feature type="transmembrane region" description="Helical" evidence="10">
    <location>
        <begin position="351"/>
        <end position="375"/>
    </location>
</feature>
<keyword evidence="3" id="KW-1003">Cell membrane</keyword>
<dbReference type="Proteomes" id="UP001056429">
    <property type="component" value="Unassembled WGS sequence"/>
</dbReference>
<dbReference type="GO" id="GO:0005886">
    <property type="term" value="C:plasma membrane"/>
    <property type="evidence" value="ECO:0007669"/>
    <property type="project" value="UniProtKB-SubCell"/>
</dbReference>
<name>A0A9J6P922_9CLOT</name>
<evidence type="ECO:0000256" key="4">
    <source>
        <dbReference type="ARBA" id="ARBA00022538"/>
    </source>
</evidence>
<accession>A0A9J6P922</accession>
<evidence type="ECO:0000256" key="2">
    <source>
        <dbReference type="ARBA" id="ARBA00022448"/>
    </source>
</evidence>
<keyword evidence="4" id="KW-0633">Potassium transport</keyword>
<gene>
    <name evidence="11" type="ORF">KDK92_22340</name>
</gene>
<keyword evidence="5 10" id="KW-0812">Transmembrane</keyword>
<reference evidence="11" key="1">
    <citation type="journal article" date="2021" name="mSystems">
        <title>Bacteria and Archaea Synergistically Convert Glycine Betaine to Biogenic Methane in the Formosa Cold Seep of the South China Sea.</title>
        <authorList>
            <person name="Li L."/>
            <person name="Zhang W."/>
            <person name="Zhang S."/>
            <person name="Song L."/>
            <person name="Sun Q."/>
            <person name="Zhang H."/>
            <person name="Xiang H."/>
            <person name="Dong X."/>
        </authorList>
    </citation>
    <scope>NUCLEOTIDE SEQUENCE</scope>
    <source>
        <strain evidence="11">ZWT</strain>
    </source>
</reference>
<dbReference type="InterPro" id="IPR004772">
    <property type="entry name" value="TrkH"/>
</dbReference>
<evidence type="ECO:0000256" key="5">
    <source>
        <dbReference type="ARBA" id="ARBA00022692"/>
    </source>
</evidence>
<dbReference type="EMBL" id="JAGSOJ010000006">
    <property type="protein sequence ID" value="MCM1992462.1"/>
    <property type="molecule type" value="Genomic_DNA"/>
</dbReference>
<dbReference type="GO" id="GO:0015379">
    <property type="term" value="F:potassium:chloride symporter activity"/>
    <property type="evidence" value="ECO:0007669"/>
    <property type="project" value="InterPro"/>
</dbReference>
<keyword evidence="6" id="KW-0630">Potassium</keyword>
<dbReference type="AlphaFoldDB" id="A0A9J6P922"/>
<dbReference type="RefSeq" id="WP_250861627.1">
    <property type="nucleotide sequence ID" value="NZ_JAGSOJ010000006.1"/>
</dbReference>
<evidence type="ECO:0000256" key="10">
    <source>
        <dbReference type="SAM" id="Phobius"/>
    </source>
</evidence>
<feature type="transmembrane region" description="Helical" evidence="10">
    <location>
        <begin position="80"/>
        <end position="104"/>
    </location>
</feature>
<comment type="caution">
    <text evidence="11">The sequence shown here is derived from an EMBL/GenBank/DDBJ whole genome shotgun (WGS) entry which is preliminary data.</text>
</comment>
<feature type="transmembrane region" description="Helical" evidence="10">
    <location>
        <begin position="197"/>
        <end position="222"/>
    </location>
</feature>
<dbReference type="NCBIfam" id="TIGR00933">
    <property type="entry name" value="2a38"/>
    <property type="match status" value="1"/>
</dbReference>
<keyword evidence="2" id="KW-0813">Transport</keyword>
<feature type="transmembrane region" description="Helical" evidence="10">
    <location>
        <begin position="20"/>
        <end position="42"/>
    </location>
</feature>